<dbReference type="InterPro" id="IPR036047">
    <property type="entry name" value="F-box-like_dom_sf"/>
</dbReference>
<dbReference type="EMBL" id="PQIB02000011">
    <property type="protein sequence ID" value="RLM84810.1"/>
    <property type="molecule type" value="Genomic_DNA"/>
</dbReference>
<dbReference type="Proteomes" id="UP000275267">
    <property type="component" value="Unassembled WGS sequence"/>
</dbReference>
<gene>
    <name evidence="2" type="ORF">C2845_PM04G07380</name>
</gene>
<evidence type="ECO:0000313" key="3">
    <source>
        <dbReference type="Proteomes" id="UP000275267"/>
    </source>
</evidence>
<protein>
    <recommendedName>
        <fullName evidence="4">F-box domain-containing protein</fullName>
    </recommendedName>
</protein>
<dbReference type="OrthoDB" id="692671at2759"/>
<dbReference type="SUPFAM" id="SSF81383">
    <property type="entry name" value="F-box domain"/>
    <property type="match status" value="1"/>
</dbReference>
<feature type="region of interest" description="Disordered" evidence="1">
    <location>
        <begin position="1"/>
        <end position="24"/>
    </location>
</feature>
<evidence type="ECO:0000256" key="1">
    <source>
        <dbReference type="SAM" id="MobiDB-lite"/>
    </source>
</evidence>
<evidence type="ECO:0008006" key="4">
    <source>
        <dbReference type="Google" id="ProtNLM"/>
    </source>
</evidence>
<keyword evidence="3" id="KW-1185">Reference proteome</keyword>
<dbReference type="AlphaFoldDB" id="A0A3L6QLZ2"/>
<name>A0A3L6QLZ2_PANMI</name>
<proteinExistence type="predicted"/>
<organism evidence="2 3">
    <name type="scientific">Panicum miliaceum</name>
    <name type="common">Proso millet</name>
    <name type="synonym">Broomcorn millet</name>
    <dbReference type="NCBI Taxonomy" id="4540"/>
    <lineage>
        <taxon>Eukaryota</taxon>
        <taxon>Viridiplantae</taxon>
        <taxon>Streptophyta</taxon>
        <taxon>Embryophyta</taxon>
        <taxon>Tracheophyta</taxon>
        <taxon>Spermatophyta</taxon>
        <taxon>Magnoliopsida</taxon>
        <taxon>Liliopsida</taxon>
        <taxon>Poales</taxon>
        <taxon>Poaceae</taxon>
        <taxon>PACMAD clade</taxon>
        <taxon>Panicoideae</taxon>
        <taxon>Panicodae</taxon>
        <taxon>Paniceae</taxon>
        <taxon>Panicinae</taxon>
        <taxon>Panicum</taxon>
        <taxon>Panicum sect. Panicum</taxon>
    </lineage>
</organism>
<dbReference type="STRING" id="4540.A0A3L6QLZ2"/>
<accession>A0A3L6QLZ2</accession>
<feature type="compositionally biased region" description="Basic residues" evidence="1">
    <location>
        <begin position="1"/>
        <end position="13"/>
    </location>
</feature>
<comment type="caution">
    <text evidence="2">The sequence shown here is derived from an EMBL/GenBank/DDBJ whole genome shotgun (WGS) entry which is preliminary data.</text>
</comment>
<evidence type="ECO:0000313" key="2">
    <source>
        <dbReference type="EMBL" id="RLM84810.1"/>
    </source>
</evidence>
<reference evidence="3" key="1">
    <citation type="journal article" date="2019" name="Nat. Commun.">
        <title>The genome of broomcorn millet.</title>
        <authorList>
            <person name="Zou C."/>
            <person name="Miki D."/>
            <person name="Li D."/>
            <person name="Tang Q."/>
            <person name="Xiao L."/>
            <person name="Rajput S."/>
            <person name="Deng P."/>
            <person name="Jia W."/>
            <person name="Huang R."/>
            <person name="Zhang M."/>
            <person name="Sun Y."/>
            <person name="Hu J."/>
            <person name="Fu X."/>
            <person name="Schnable P.S."/>
            <person name="Li F."/>
            <person name="Zhang H."/>
            <person name="Feng B."/>
            <person name="Zhu X."/>
            <person name="Liu R."/>
            <person name="Schnable J.C."/>
            <person name="Zhu J.-K."/>
            <person name="Zhang H."/>
        </authorList>
    </citation>
    <scope>NUCLEOTIDE SEQUENCE [LARGE SCALE GENOMIC DNA]</scope>
</reference>
<sequence length="246" mass="27146">MWRARRSQRRRRQPPTPEGALDTLPTEIQDDMLAHLLARDVVRTSVLSPAWRRRWEFVSDLDISIHSWETAAGVLRLPFLAAIASYSRLFKILVSIRGVPLGFTGRADNWLRLVPGKRPRSVSLDLPVRDSPAALAELRLRSCALPAPPVGFAGFHALAALSLDGVLFPAENGWRQVEAMLAAAPGLQELSLKHIVFHVADRSIPGKWVIGGANLRRLVLCLRLAGAGSWELGELPKLEDANVTLN</sequence>
<dbReference type="PANTHER" id="PTHR31639:SF297">
    <property type="entry name" value="OS08G0267800 PROTEIN"/>
    <property type="match status" value="1"/>
</dbReference>
<dbReference type="PANTHER" id="PTHR31639">
    <property type="entry name" value="F-BOX PROTEIN-LIKE"/>
    <property type="match status" value="1"/>
</dbReference>